<dbReference type="Gene3D" id="3.90.550.10">
    <property type="entry name" value="Spore Coat Polysaccharide Biosynthesis Protein SpsA, Chain A"/>
    <property type="match status" value="1"/>
</dbReference>
<evidence type="ECO:0000313" key="3">
    <source>
        <dbReference type="Proteomes" id="UP000007347"/>
    </source>
</evidence>
<dbReference type="RefSeq" id="WP_014957614.1">
    <property type="nucleotide sequence ID" value="NC_018645.1"/>
</dbReference>
<organism evidence="2 3">
    <name type="scientific">Desulfobacula toluolica (strain DSM 7467 / Tol2)</name>
    <dbReference type="NCBI Taxonomy" id="651182"/>
    <lineage>
        <taxon>Bacteria</taxon>
        <taxon>Pseudomonadati</taxon>
        <taxon>Thermodesulfobacteriota</taxon>
        <taxon>Desulfobacteria</taxon>
        <taxon>Desulfobacterales</taxon>
        <taxon>Desulfobacteraceae</taxon>
        <taxon>Desulfobacula</taxon>
    </lineage>
</organism>
<feature type="domain" description="Glycosyltransferase 2-like" evidence="1">
    <location>
        <begin position="6"/>
        <end position="164"/>
    </location>
</feature>
<dbReference type="STRING" id="651182.TOL2_C21410"/>
<gene>
    <name evidence="2" type="ordered locus">TOL2_C21410</name>
</gene>
<reference evidence="2 3" key="1">
    <citation type="journal article" date="2013" name="Environ. Microbiol.">
        <title>Complete genome, catabolic sub-proteomes and key-metabolites of Desulfobacula toluolica Tol2, a marine, aromatic compound-degrading, sulfate-reducing bacterium.</title>
        <authorList>
            <person name="Wohlbrand L."/>
            <person name="Jacob J.H."/>
            <person name="Kube M."/>
            <person name="Mussmann M."/>
            <person name="Jarling R."/>
            <person name="Beck A."/>
            <person name="Amann R."/>
            <person name="Wilkes H."/>
            <person name="Reinhardt R."/>
            <person name="Rabus R."/>
        </authorList>
    </citation>
    <scope>NUCLEOTIDE SEQUENCE [LARGE SCALE GENOMIC DNA]</scope>
    <source>
        <strain evidence="3">DSM 7467 / Tol2</strain>
    </source>
</reference>
<accession>K0NNG3</accession>
<dbReference type="InterPro" id="IPR001173">
    <property type="entry name" value="Glyco_trans_2-like"/>
</dbReference>
<dbReference type="GO" id="GO:0016758">
    <property type="term" value="F:hexosyltransferase activity"/>
    <property type="evidence" value="ECO:0007669"/>
    <property type="project" value="UniProtKB-ARBA"/>
</dbReference>
<dbReference type="PANTHER" id="PTHR22916:SF3">
    <property type="entry name" value="UDP-GLCNAC:BETAGAL BETA-1,3-N-ACETYLGLUCOSAMINYLTRANSFERASE-LIKE PROTEIN 1"/>
    <property type="match status" value="1"/>
</dbReference>
<evidence type="ECO:0000259" key="1">
    <source>
        <dbReference type="Pfam" id="PF00535"/>
    </source>
</evidence>
<sequence>MHNKVSIIIPTYNYGDFLSASIDSVLKQTYQNMEIIVIDDGSTDNTRQIVDSYKDQIKYIYQENSGLSTARNTGIKHATGEYMLFLDADDLLGVNLIQSQVEYLTNNPEINISVCRNRLFHKTDASDSPKSFGSWRLFKRNLDIHLCHLNIAPPHAFFFKSKIIKNSKGFDTTLTACEDYDLWIRLSIEGHIPYYNPKGMVYYRRHPKSMSSNLKNQYHHDVILHERVMDLLKKNSKFPLGKRFEGLLAFSSGVVRTAFLLNKLNLPNDFKLMKLAYMSINEAIKKFQKIIPDVLFLLFYFRIKSFLVHPDFKNVKYSKEISHNLDELIKGTCDSALNRKCLIKSIIGLLTKPNIDVWEKRELFIYIFHYLKNICVSLIKYNKSNKTI</sequence>
<dbReference type="InterPro" id="IPR029044">
    <property type="entry name" value="Nucleotide-diphossugar_trans"/>
</dbReference>
<proteinExistence type="predicted"/>
<dbReference type="PANTHER" id="PTHR22916">
    <property type="entry name" value="GLYCOSYLTRANSFERASE"/>
    <property type="match status" value="1"/>
</dbReference>
<dbReference type="SUPFAM" id="SSF53448">
    <property type="entry name" value="Nucleotide-diphospho-sugar transferases"/>
    <property type="match status" value="1"/>
</dbReference>
<name>K0NNG3_DESTT</name>
<keyword evidence="3" id="KW-1185">Reference proteome</keyword>
<evidence type="ECO:0000313" key="2">
    <source>
        <dbReference type="EMBL" id="CCK80302.1"/>
    </source>
</evidence>
<dbReference type="KEGG" id="dto:TOL2_C21410"/>
<dbReference type="EMBL" id="FO203503">
    <property type="protein sequence ID" value="CCK80302.1"/>
    <property type="molecule type" value="Genomic_DNA"/>
</dbReference>
<dbReference type="AlphaFoldDB" id="K0NNG3"/>
<dbReference type="Proteomes" id="UP000007347">
    <property type="component" value="Chromosome"/>
</dbReference>
<keyword evidence="2" id="KW-0808">Transferase</keyword>
<dbReference type="Pfam" id="PF00535">
    <property type="entry name" value="Glycos_transf_2"/>
    <property type="match status" value="1"/>
</dbReference>
<protein>
    <submittedName>
        <fullName evidence="2">Predicted glycosyl transferase, family 2</fullName>
    </submittedName>
</protein>
<dbReference type="HOGENOM" id="CLU_025996_25_1_7"/>